<dbReference type="AlphaFoldDB" id="A0A9Q0BIG7"/>
<feature type="compositionally biased region" description="Basic and acidic residues" evidence="1">
    <location>
        <begin position="196"/>
        <end position="221"/>
    </location>
</feature>
<dbReference type="InterPro" id="IPR039353">
    <property type="entry name" value="TF_Adf1"/>
</dbReference>
<comment type="caution">
    <text evidence="3">The sequence shown here is derived from an EMBL/GenBank/DDBJ whole genome shotgun (WGS) entry which is preliminary data.</text>
</comment>
<feature type="domain" description="MADF" evidence="2">
    <location>
        <begin position="21"/>
        <end position="101"/>
    </location>
</feature>
<dbReference type="EMBL" id="JAMKOV010000141">
    <property type="protein sequence ID" value="KAI8033397.1"/>
    <property type="molecule type" value="Genomic_DNA"/>
</dbReference>
<feature type="region of interest" description="Disordered" evidence="1">
    <location>
        <begin position="185"/>
        <end position="232"/>
    </location>
</feature>
<dbReference type="SMART" id="SM00595">
    <property type="entry name" value="MADF"/>
    <property type="match status" value="1"/>
</dbReference>
<keyword evidence="4" id="KW-1185">Reference proteome</keyword>
<proteinExistence type="predicted"/>
<accession>A0A9Q0BIG7</accession>
<organism evidence="3 4">
    <name type="scientific">Drosophila gunungcola</name>
    <name type="common">fruit fly</name>
    <dbReference type="NCBI Taxonomy" id="103775"/>
    <lineage>
        <taxon>Eukaryota</taxon>
        <taxon>Metazoa</taxon>
        <taxon>Ecdysozoa</taxon>
        <taxon>Arthropoda</taxon>
        <taxon>Hexapoda</taxon>
        <taxon>Insecta</taxon>
        <taxon>Pterygota</taxon>
        <taxon>Neoptera</taxon>
        <taxon>Endopterygota</taxon>
        <taxon>Diptera</taxon>
        <taxon>Brachycera</taxon>
        <taxon>Muscomorpha</taxon>
        <taxon>Ephydroidea</taxon>
        <taxon>Drosophilidae</taxon>
        <taxon>Drosophila</taxon>
        <taxon>Sophophora</taxon>
    </lineage>
</organism>
<dbReference type="Pfam" id="PF10545">
    <property type="entry name" value="MADF_DNA_bdg"/>
    <property type="match status" value="1"/>
</dbReference>
<dbReference type="PANTHER" id="PTHR12243">
    <property type="entry name" value="MADF DOMAIN TRANSCRIPTION FACTOR"/>
    <property type="match status" value="1"/>
</dbReference>
<gene>
    <name evidence="3" type="ORF">M5D96_013845</name>
</gene>
<evidence type="ECO:0000259" key="2">
    <source>
        <dbReference type="PROSITE" id="PS51029"/>
    </source>
</evidence>
<protein>
    <recommendedName>
        <fullName evidence="2">MADF domain-containing protein</fullName>
    </recommendedName>
</protein>
<dbReference type="Proteomes" id="UP001059596">
    <property type="component" value="Unassembled WGS sequence"/>
</dbReference>
<reference evidence="3" key="1">
    <citation type="journal article" date="2023" name="Genome Biol. Evol.">
        <title>Long-read-based Genome Assembly of Drosophila gunungcola Reveals Fewer Chemosensory Genes in Flower-breeding Species.</title>
        <authorList>
            <person name="Negi A."/>
            <person name="Liao B.Y."/>
            <person name="Yeh S.D."/>
        </authorList>
    </citation>
    <scope>NUCLEOTIDE SEQUENCE</scope>
    <source>
        <strain evidence="3">Sukarami</strain>
    </source>
</reference>
<sequence length="281" mass="32679">MSAPLAGNAYQVAWDEESTIKLIRAYQNQTLLWNTEHRAHTHRQDRIDAWMRVASAMDMRVQDIKRKMNSMIAVHRSQLRRGTSCRRWWAAHFAFLMPSNKNHYAAAEESEKTKKCNFSENSFGSFSDAELEDLSSDCEFVEEDPRKRPYRSAFREFRAEFEPAKKQRSAVQEINLDLIEDSTEDLVQEQASSSSHPEELENFYEKAEEKADEKLEKKSENGEPDTTDSVSKNDDSALYMKYVACKLANYPPRIRSSVQFQFNRILYEADMDLLGDAYKPK</sequence>
<evidence type="ECO:0000313" key="3">
    <source>
        <dbReference type="EMBL" id="KAI8033397.1"/>
    </source>
</evidence>
<dbReference type="PROSITE" id="PS51029">
    <property type="entry name" value="MADF"/>
    <property type="match status" value="1"/>
</dbReference>
<evidence type="ECO:0000313" key="4">
    <source>
        <dbReference type="Proteomes" id="UP001059596"/>
    </source>
</evidence>
<name>A0A9Q0BIG7_9MUSC</name>
<dbReference type="PANTHER" id="PTHR12243:SF67">
    <property type="entry name" value="COREPRESSOR OF PANGOLIN, ISOFORM A-RELATED"/>
    <property type="match status" value="1"/>
</dbReference>
<dbReference type="OrthoDB" id="10051975at2759"/>
<dbReference type="InterPro" id="IPR006578">
    <property type="entry name" value="MADF-dom"/>
</dbReference>
<evidence type="ECO:0000256" key="1">
    <source>
        <dbReference type="SAM" id="MobiDB-lite"/>
    </source>
</evidence>